<dbReference type="EMBL" id="PNIQ01000834">
    <property type="protein sequence ID" value="PMP76936.1"/>
    <property type="molecule type" value="Genomic_DNA"/>
</dbReference>
<proteinExistence type="predicted"/>
<comment type="caution">
    <text evidence="1">The sequence shown here is derived from an EMBL/GenBank/DDBJ whole genome shotgun (WGS) entry which is preliminary data.</text>
</comment>
<name>A0A2J6WZW3_9CHLR</name>
<evidence type="ECO:0000313" key="1">
    <source>
        <dbReference type="EMBL" id="PMP76936.1"/>
    </source>
</evidence>
<protein>
    <submittedName>
        <fullName evidence="1">Uncharacterized protein</fullName>
    </submittedName>
</protein>
<accession>A0A2J6WZW3</accession>
<gene>
    <name evidence="1" type="ORF">C0184_12450</name>
</gene>
<dbReference type="AlphaFoldDB" id="A0A2J6WZW3"/>
<reference evidence="1 2" key="1">
    <citation type="submission" date="2018-01" db="EMBL/GenBank/DDBJ databases">
        <title>Metagenomic assembled genomes from two thermal pools in the Uzon Caldera, Kamchatka, Russia.</title>
        <authorList>
            <person name="Wilkins L."/>
            <person name="Ettinger C."/>
        </authorList>
    </citation>
    <scope>NUCLEOTIDE SEQUENCE [LARGE SCALE GENOMIC DNA]</scope>
    <source>
        <strain evidence="1">ZAV-02</strain>
    </source>
</reference>
<dbReference type="Proteomes" id="UP000243376">
    <property type="component" value="Unassembled WGS sequence"/>
</dbReference>
<evidence type="ECO:0000313" key="2">
    <source>
        <dbReference type="Proteomes" id="UP000243376"/>
    </source>
</evidence>
<sequence length="60" mass="6935">MKRSARADVSRFPGDQVRRQITLAPQATEENSISSKERIEANQKNVRFTGNLLIRLRRHS</sequence>
<organism evidence="1 2">
    <name type="scientific">Chloroflexus aggregans</name>
    <dbReference type="NCBI Taxonomy" id="152260"/>
    <lineage>
        <taxon>Bacteria</taxon>
        <taxon>Bacillati</taxon>
        <taxon>Chloroflexota</taxon>
        <taxon>Chloroflexia</taxon>
        <taxon>Chloroflexales</taxon>
        <taxon>Chloroflexineae</taxon>
        <taxon>Chloroflexaceae</taxon>
        <taxon>Chloroflexus</taxon>
    </lineage>
</organism>